<dbReference type="GO" id="GO:0005886">
    <property type="term" value="C:plasma membrane"/>
    <property type="evidence" value="ECO:0007669"/>
    <property type="project" value="UniProtKB-SubCell"/>
</dbReference>
<dbReference type="InterPro" id="IPR002550">
    <property type="entry name" value="CNNM"/>
</dbReference>
<comment type="subcellular location">
    <subcellularLocation>
        <location evidence="1">Cell membrane</location>
        <topology evidence="1">Multi-pass membrane protein</topology>
    </subcellularLocation>
</comment>
<dbReference type="AlphaFoldDB" id="A0A4Y9R6E9"/>
<evidence type="ECO:0000256" key="11">
    <source>
        <dbReference type="SAM" id="Phobius"/>
    </source>
</evidence>
<sequence>MIWFFIIAAFALVAFGGLMAAVDAALSALSRADVAELAEGSRSERSLRAIAEDTGAHVNAVNFVRIVSETTAAVLVTLVFAFTIENVWLALLLSALIMTAISFVLVGSSPRSVGRANAKTVLRLSAPVVHLVRVVLGPVASALVALGNRVTPGRARLVTFSSEQQLLSMVDEATELDVLEEDDRELIHSIFAFGDTVIREVMIPRTDMVTIDGTADLSTAMGLFLSTGVSRIPVMADDVDDIVGILYLRDVAKLSHERPIDAEGISVAELARPALFVPESKKADDTLRQMQTESNHLAMVVDEYGGIAGLVTLEDLIEELVGDISDEYDREVVEIEDLGDERYRVAARLPVDELGDIFGLELDDDDVDSVGGLLAKALGRLPVPGSVASVSGLVLTADRSEGRRKRISTVIVERDQALIEVQASFAPDAAEQGVRHDRE</sequence>
<evidence type="ECO:0000256" key="7">
    <source>
        <dbReference type="ARBA" id="ARBA00023122"/>
    </source>
</evidence>
<accession>A0A4Y9R6E9</accession>
<feature type="chain" id="PRO_5038492998" evidence="12">
    <location>
        <begin position="21"/>
        <end position="439"/>
    </location>
</feature>
<dbReference type="PROSITE" id="PS51846">
    <property type="entry name" value="CNNM"/>
    <property type="match status" value="1"/>
</dbReference>
<keyword evidence="3" id="KW-1003">Cell membrane</keyword>
<evidence type="ECO:0000256" key="2">
    <source>
        <dbReference type="ARBA" id="ARBA00006337"/>
    </source>
</evidence>
<dbReference type="Pfam" id="PF00571">
    <property type="entry name" value="CBS"/>
    <property type="match status" value="2"/>
</dbReference>
<feature type="signal peptide" evidence="12">
    <location>
        <begin position="1"/>
        <end position="20"/>
    </location>
</feature>
<evidence type="ECO:0000259" key="13">
    <source>
        <dbReference type="PROSITE" id="PS51371"/>
    </source>
</evidence>
<evidence type="ECO:0000256" key="8">
    <source>
        <dbReference type="ARBA" id="ARBA00023136"/>
    </source>
</evidence>
<keyword evidence="7 9" id="KW-0129">CBS domain</keyword>
<dbReference type="GO" id="GO:0050660">
    <property type="term" value="F:flavin adenine dinucleotide binding"/>
    <property type="evidence" value="ECO:0007669"/>
    <property type="project" value="InterPro"/>
</dbReference>
<dbReference type="InterPro" id="IPR005170">
    <property type="entry name" value="Transptr-assoc_dom"/>
</dbReference>
<dbReference type="FunFam" id="3.10.580.10:FF:000002">
    <property type="entry name" value="Magnesium/cobalt efflux protein CorC"/>
    <property type="match status" value="1"/>
</dbReference>
<feature type="transmembrane region" description="Helical" evidence="11">
    <location>
        <begin position="87"/>
        <end position="108"/>
    </location>
</feature>
<feature type="domain" description="CBS" evidence="13">
    <location>
        <begin position="202"/>
        <end position="262"/>
    </location>
</feature>
<evidence type="ECO:0000256" key="6">
    <source>
        <dbReference type="ARBA" id="ARBA00022989"/>
    </source>
</evidence>
<evidence type="ECO:0000256" key="5">
    <source>
        <dbReference type="ARBA" id="ARBA00022737"/>
    </source>
</evidence>
<keyword evidence="12" id="KW-0732">Signal</keyword>
<name>A0A4Y9R6E9_9MICO</name>
<evidence type="ECO:0000313" key="15">
    <source>
        <dbReference type="EMBL" id="TFV99243.1"/>
    </source>
</evidence>
<proteinExistence type="inferred from homology"/>
<keyword evidence="5" id="KW-0677">Repeat</keyword>
<evidence type="ECO:0000256" key="9">
    <source>
        <dbReference type="PROSITE-ProRule" id="PRU00703"/>
    </source>
</evidence>
<dbReference type="RefSeq" id="WP_135119715.1">
    <property type="nucleotide sequence ID" value="NZ_SPQZ01000002.1"/>
</dbReference>
<dbReference type="InterPro" id="IPR016169">
    <property type="entry name" value="FAD-bd_PCMH_sub2"/>
</dbReference>
<keyword evidence="8 10" id="KW-0472">Membrane</keyword>
<dbReference type="InterPro" id="IPR000644">
    <property type="entry name" value="CBS_dom"/>
</dbReference>
<feature type="domain" description="CBS" evidence="13">
    <location>
        <begin position="270"/>
        <end position="327"/>
    </location>
</feature>
<dbReference type="Gene3D" id="3.30.465.10">
    <property type="match status" value="1"/>
</dbReference>
<evidence type="ECO:0000256" key="4">
    <source>
        <dbReference type="ARBA" id="ARBA00022692"/>
    </source>
</evidence>
<reference evidence="15 16" key="1">
    <citation type="journal article" date="2018" name="J. Microbiol.">
        <title>Leifsonia flava sp. nov., a novel actinobacterium isolated from the rhizosphere of Aquilegia viridiflora.</title>
        <authorList>
            <person name="Cai Y."/>
            <person name="Tao W.Z."/>
            <person name="Ma Y.J."/>
            <person name="Cheng J."/>
            <person name="Zhang M.Y."/>
            <person name="Zhang Y.X."/>
        </authorList>
    </citation>
    <scope>NUCLEOTIDE SEQUENCE [LARGE SCALE GENOMIC DNA]</scope>
    <source>
        <strain evidence="15 16">SYP-B2174</strain>
    </source>
</reference>
<dbReference type="Pfam" id="PF03471">
    <property type="entry name" value="CorC_HlyC"/>
    <property type="match status" value="1"/>
</dbReference>
<evidence type="ECO:0000256" key="10">
    <source>
        <dbReference type="PROSITE-ProRule" id="PRU01193"/>
    </source>
</evidence>
<protein>
    <submittedName>
        <fullName evidence="15">HlyC/CorC family transporter</fullName>
    </submittedName>
</protein>
<evidence type="ECO:0000256" key="1">
    <source>
        <dbReference type="ARBA" id="ARBA00004651"/>
    </source>
</evidence>
<keyword evidence="16" id="KW-1185">Reference proteome</keyword>
<dbReference type="EMBL" id="SPQZ01000002">
    <property type="protein sequence ID" value="TFV99243.1"/>
    <property type="molecule type" value="Genomic_DNA"/>
</dbReference>
<dbReference type="Proteomes" id="UP000298127">
    <property type="component" value="Unassembled WGS sequence"/>
</dbReference>
<comment type="caution">
    <text evidence="15">The sequence shown here is derived from an EMBL/GenBank/DDBJ whole genome shotgun (WGS) entry which is preliminary data.</text>
</comment>
<comment type="similarity">
    <text evidence="2">Belongs to the UPF0053 family.</text>
</comment>
<dbReference type="PANTHER" id="PTHR22777:SF32">
    <property type="entry name" value="UPF0053 INNER MEMBRANE PROTEIN YFJD"/>
    <property type="match status" value="1"/>
</dbReference>
<dbReference type="Pfam" id="PF01595">
    <property type="entry name" value="CNNM"/>
    <property type="match status" value="1"/>
</dbReference>
<evidence type="ECO:0000259" key="14">
    <source>
        <dbReference type="PROSITE" id="PS51846"/>
    </source>
</evidence>
<dbReference type="PANTHER" id="PTHR22777">
    <property type="entry name" value="HEMOLYSIN-RELATED"/>
    <property type="match status" value="1"/>
</dbReference>
<dbReference type="SMART" id="SM00116">
    <property type="entry name" value="CBS"/>
    <property type="match status" value="2"/>
</dbReference>
<dbReference type="InterPro" id="IPR046342">
    <property type="entry name" value="CBS_dom_sf"/>
</dbReference>
<dbReference type="InterPro" id="IPR044751">
    <property type="entry name" value="Ion_transp-like_CBS"/>
</dbReference>
<evidence type="ECO:0000313" key="16">
    <source>
        <dbReference type="Proteomes" id="UP000298127"/>
    </source>
</evidence>
<dbReference type="CDD" id="cd04590">
    <property type="entry name" value="CBS_pair_CorC_HlyC_assoc"/>
    <property type="match status" value="1"/>
</dbReference>
<evidence type="ECO:0000256" key="12">
    <source>
        <dbReference type="SAM" id="SignalP"/>
    </source>
</evidence>
<dbReference type="SUPFAM" id="SSF54631">
    <property type="entry name" value="CBS-domain pair"/>
    <property type="match status" value="1"/>
</dbReference>
<dbReference type="Gene3D" id="3.10.580.10">
    <property type="entry name" value="CBS-domain"/>
    <property type="match status" value="1"/>
</dbReference>
<feature type="transmembrane region" description="Helical" evidence="11">
    <location>
        <begin position="128"/>
        <end position="146"/>
    </location>
</feature>
<gene>
    <name evidence="15" type="ORF">E4M00_07050</name>
</gene>
<dbReference type="PROSITE" id="PS51371">
    <property type="entry name" value="CBS"/>
    <property type="match status" value="2"/>
</dbReference>
<keyword evidence="6 10" id="KW-1133">Transmembrane helix</keyword>
<organism evidence="15 16">
    <name type="scientific">Orlajensenia leifsoniae</name>
    <dbReference type="NCBI Taxonomy" id="2561933"/>
    <lineage>
        <taxon>Bacteria</taxon>
        <taxon>Bacillati</taxon>
        <taxon>Actinomycetota</taxon>
        <taxon>Actinomycetes</taxon>
        <taxon>Micrococcales</taxon>
        <taxon>Microbacteriaceae</taxon>
        <taxon>Orlajensenia</taxon>
    </lineage>
</organism>
<evidence type="ECO:0000256" key="3">
    <source>
        <dbReference type="ARBA" id="ARBA00022475"/>
    </source>
</evidence>
<feature type="domain" description="CNNM transmembrane" evidence="14">
    <location>
        <begin position="1"/>
        <end position="183"/>
    </location>
</feature>
<dbReference type="SUPFAM" id="SSF56176">
    <property type="entry name" value="FAD-binding/transporter-associated domain-like"/>
    <property type="match status" value="1"/>
</dbReference>
<keyword evidence="4 10" id="KW-0812">Transmembrane</keyword>
<dbReference type="InterPro" id="IPR036318">
    <property type="entry name" value="FAD-bd_PCMH-like_sf"/>
</dbReference>
<dbReference type="SMART" id="SM01091">
    <property type="entry name" value="CorC_HlyC"/>
    <property type="match status" value="1"/>
</dbReference>